<dbReference type="Gene3D" id="2.170.130.10">
    <property type="entry name" value="TonB-dependent receptor, plug domain"/>
    <property type="match status" value="1"/>
</dbReference>
<evidence type="ECO:0000256" key="2">
    <source>
        <dbReference type="ARBA" id="ARBA00022448"/>
    </source>
</evidence>
<feature type="domain" description="TonB-dependent receptor plug" evidence="9">
    <location>
        <begin position="221"/>
        <end position="346"/>
    </location>
</feature>
<dbReference type="Proteomes" id="UP000291117">
    <property type="component" value="Unassembled WGS sequence"/>
</dbReference>
<dbReference type="Gene3D" id="2.60.40.1120">
    <property type="entry name" value="Carboxypeptidase-like, regulatory domain"/>
    <property type="match status" value="1"/>
</dbReference>
<dbReference type="GO" id="GO:0009279">
    <property type="term" value="C:cell outer membrane"/>
    <property type="evidence" value="ECO:0007669"/>
    <property type="project" value="UniProtKB-SubCell"/>
</dbReference>
<name>A0A4R0ML14_9SPHI</name>
<dbReference type="Gene3D" id="2.40.170.20">
    <property type="entry name" value="TonB-dependent receptor, beta-barrel domain"/>
    <property type="match status" value="1"/>
</dbReference>
<dbReference type="InterPro" id="IPR012910">
    <property type="entry name" value="Plug_dom"/>
</dbReference>
<comment type="similarity">
    <text evidence="7">Belongs to the TonB-dependent receptor family.</text>
</comment>
<evidence type="ECO:0000256" key="3">
    <source>
        <dbReference type="ARBA" id="ARBA00022452"/>
    </source>
</evidence>
<organism evidence="10 11">
    <name type="scientific">Pedobacter hiemivivus</name>
    <dbReference type="NCBI Taxonomy" id="2530454"/>
    <lineage>
        <taxon>Bacteria</taxon>
        <taxon>Pseudomonadati</taxon>
        <taxon>Bacteroidota</taxon>
        <taxon>Sphingobacteriia</taxon>
        <taxon>Sphingobacteriales</taxon>
        <taxon>Sphingobacteriaceae</taxon>
        <taxon>Pedobacter</taxon>
    </lineage>
</organism>
<dbReference type="InterPro" id="IPR023996">
    <property type="entry name" value="TonB-dep_OMP_SusC/RagA"/>
</dbReference>
<evidence type="ECO:0000256" key="1">
    <source>
        <dbReference type="ARBA" id="ARBA00004571"/>
    </source>
</evidence>
<dbReference type="Pfam" id="PF13715">
    <property type="entry name" value="CarbopepD_reg_2"/>
    <property type="match status" value="1"/>
</dbReference>
<dbReference type="InterPro" id="IPR008969">
    <property type="entry name" value="CarboxyPept-like_regulatory"/>
</dbReference>
<evidence type="ECO:0000313" key="11">
    <source>
        <dbReference type="Proteomes" id="UP000291117"/>
    </source>
</evidence>
<feature type="domain" description="Secretin/TonB short N-terminal" evidence="8">
    <location>
        <begin position="67"/>
        <end position="118"/>
    </location>
</feature>
<dbReference type="Pfam" id="PF07715">
    <property type="entry name" value="Plug"/>
    <property type="match status" value="1"/>
</dbReference>
<dbReference type="Pfam" id="PF07660">
    <property type="entry name" value="STN"/>
    <property type="match status" value="1"/>
</dbReference>
<dbReference type="InterPro" id="IPR023997">
    <property type="entry name" value="TonB-dep_OMP_SusC/RagA_CS"/>
</dbReference>
<reference evidence="10 11" key="1">
    <citation type="submission" date="2019-02" db="EMBL/GenBank/DDBJ databases">
        <title>Pedobacter sp. RP-3-8 sp. nov., isolated from Arctic soil.</title>
        <authorList>
            <person name="Dahal R.H."/>
        </authorList>
    </citation>
    <scope>NUCLEOTIDE SEQUENCE [LARGE SCALE GENOMIC DNA]</scope>
    <source>
        <strain evidence="10 11">RP-3-8</strain>
    </source>
</reference>
<evidence type="ECO:0000259" key="9">
    <source>
        <dbReference type="Pfam" id="PF07715"/>
    </source>
</evidence>
<proteinExistence type="inferred from homology"/>
<evidence type="ECO:0000256" key="7">
    <source>
        <dbReference type="PROSITE-ProRule" id="PRU01360"/>
    </source>
</evidence>
<evidence type="ECO:0000259" key="8">
    <source>
        <dbReference type="Pfam" id="PF07660"/>
    </source>
</evidence>
<evidence type="ECO:0000256" key="4">
    <source>
        <dbReference type="ARBA" id="ARBA00022692"/>
    </source>
</evidence>
<dbReference type="OrthoDB" id="9768177at2"/>
<dbReference type="NCBIfam" id="TIGR04056">
    <property type="entry name" value="OMP_RagA_SusC"/>
    <property type="match status" value="1"/>
</dbReference>
<keyword evidence="2 7" id="KW-0813">Transport</keyword>
<evidence type="ECO:0000313" key="10">
    <source>
        <dbReference type="EMBL" id="TCC87097.1"/>
    </source>
</evidence>
<sequence length="1153" mass="126855">MKFYTQSGCRLPVCIHKITRVMKLTLGLLLTAFLQVSLAGYAQKITFSKKNVPLEQVFSEIRNQTGYTFLYTDKMLEGTKLLDLNVTDATLIDVLNAAFKEQPLTYTINNKIIVVKRKSATYNIYKAVIPIKGKVTDEKNQPLPGVSVRLMGTNKGTITDLNGYYTIEVPDANATLSFSIVGFATKDVKVGTKGTLDVTLTVKATGLDEIVVIGYGTQRREDINGAISSVKAADIAAIPQASVDQLLQGKAAGITVTQNTGAPGSQTSVHIRGIASFGSAEPLYVIDGVEVAGAANANGNLSFSANTGAYSPSPLALLNPNDVESIDILKDASAAAIYGNRAANGVIIITTKKGKMGSARINYDGYAGLQQAQKFLDMMNLKQYAKMENYLADSYGMIRREELANIDLLGEGTDWQRAIFRTAPMQSHQLSISGGKDGLSYYISGGYFDQDGIAIGSAFKRYSFRSNLEAQVKPWAKVGLIVSGSRTAENIVYSDQGGIIYNALLQAPEIPIYNSDGTYAGPPDTPDAISGIINPVQQALSIYNRLNRNNLNVNLFNEIKFFKDLTLRSEVGGDFGFSDSKVFNPSYSYGRFRNPIAVLREQSGKSNYLNWKEYLTYRHVFAKKHDLTALLGYQVSSNNYNNVQTTISDFLVNELGEEVPTLNLGNAATAIVNEQKTAPHNMESMFARAIYTYNRKYSVTATLRSDVSSNFAKGNRRGYFPSFAASWKVSEESFMEHIKHIANDVKFRVGFGHVGNEAIPAYAFGSKLNSSVTGLGTGFLLDRIANPDLEWEHHEEYNVGIDFGLFKDRFRATFDYFERKSNKFLFQLPLPAYVVGAQGYLGGINPPFVNAGGITNNGFDFTLTSRNIATADFKWNSTLVFSKYNNKVTSLANGLPYILQTYGSTAIPISRTVVGGPLGEFYGYRVKGIFKTDEQLRTAPIQFGNPISNDPNKGAKRTWLGDIQYVDLNGDNIIDAADQESLGSPQPDFTFGFTNNFSYKAFDLSIFLQGSYGGRILSMADRILTAMTSIYQNQLASQADFWTMQNPGSNIPAPRAGSDNSNILISDRYIFDGSYVRIQNINLGYTFSSGIIKKMKLNKLKVYTSIQNLYTFTKYEGYDPEIGLQNQNPLYSGVDIGRYPSARVFTFGINAEF</sequence>
<evidence type="ECO:0000256" key="6">
    <source>
        <dbReference type="ARBA" id="ARBA00023237"/>
    </source>
</evidence>
<dbReference type="PROSITE" id="PS52016">
    <property type="entry name" value="TONB_DEPENDENT_REC_3"/>
    <property type="match status" value="1"/>
</dbReference>
<comment type="subcellular location">
    <subcellularLocation>
        <location evidence="1 7">Cell outer membrane</location>
        <topology evidence="1 7">Multi-pass membrane protein</topology>
    </subcellularLocation>
</comment>
<accession>A0A4R0ML14</accession>
<keyword evidence="4 7" id="KW-0812">Transmembrane</keyword>
<dbReference type="InterPro" id="IPR039426">
    <property type="entry name" value="TonB-dep_rcpt-like"/>
</dbReference>
<keyword evidence="3 7" id="KW-1134">Transmembrane beta strand</keyword>
<protein>
    <submittedName>
        <fullName evidence="10">SusC/RagA family TonB-linked outer membrane protein</fullName>
    </submittedName>
</protein>
<dbReference type="SUPFAM" id="SSF56935">
    <property type="entry name" value="Porins"/>
    <property type="match status" value="1"/>
</dbReference>
<dbReference type="EMBL" id="SJSM01000024">
    <property type="protein sequence ID" value="TCC87097.1"/>
    <property type="molecule type" value="Genomic_DNA"/>
</dbReference>
<gene>
    <name evidence="10" type="ORF">EZ444_22860</name>
</gene>
<comment type="caution">
    <text evidence="10">The sequence shown here is derived from an EMBL/GenBank/DDBJ whole genome shotgun (WGS) entry which is preliminary data.</text>
</comment>
<dbReference type="InterPro" id="IPR011662">
    <property type="entry name" value="Secretin/TonB_short_N"/>
</dbReference>
<keyword evidence="6 7" id="KW-0998">Cell outer membrane</keyword>
<dbReference type="InterPro" id="IPR036942">
    <property type="entry name" value="Beta-barrel_TonB_sf"/>
</dbReference>
<dbReference type="NCBIfam" id="TIGR04057">
    <property type="entry name" value="SusC_RagA_signa"/>
    <property type="match status" value="1"/>
</dbReference>
<evidence type="ECO:0000256" key="5">
    <source>
        <dbReference type="ARBA" id="ARBA00023136"/>
    </source>
</evidence>
<dbReference type="AlphaFoldDB" id="A0A4R0ML14"/>
<keyword evidence="5 7" id="KW-0472">Membrane</keyword>
<dbReference type="SUPFAM" id="SSF49464">
    <property type="entry name" value="Carboxypeptidase regulatory domain-like"/>
    <property type="match status" value="1"/>
</dbReference>
<keyword evidence="11" id="KW-1185">Reference proteome</keyword>
<dbReference type="InterPro" id="IPR037066">
    <property type="entry name" value="Plug_dom_sf"/>
</dbReference>